<keyword evidence="9" id="KW-0106">Calcium</keyword>
<dbReference type="Pfam" id="PF08030">
    <property type="entry name" value="NAD_binding_6"/>
    <property type="match status" value="1"/>
</dbReference>
<dbReference type="InterPro" id="IPR013623">
    <property type="entry name" value="NADPH_Ox"/>
</dbReference>
<dbReference type="InterPro" id="IPR039261">
    <property type="entry name" value="FNR_nucleotide-bd"/>
</dbReference>
<evidence type="ECO:0000256" key="7">
    <source>
        <dbReference type="ARBA" id="ARBA00022723"/>
    </source>
</evidence>
<dbReference type="Pfam" id="PF08414">
    <property type="entry name" value="NADPH_Ox"/>
    <property type="match status" value="1"/>
</dbReference>
<dbReference type="GO" id="GO:0016174">
    <property type="term" value="F:NAD(P)H oxidase H2O2-forming activity"/>
    <property type="evidence" value="ECO:0007669"/>
    <property type="project" value="TreeGrafter"/>
</dbReference>
<comment type="subcellular location">
    <subcellularLocation>
        <location evidence="1">Membrane</location>
        <topology evidence="1">Multi-pass membrane protein</topology>
    </subcellularLocation>
</comment>
<gene>
    <name evidence="15" type="ORF">Tsubulata_028852</name>
</gene>
<feature type="domain" description="EF-hand" evidence="14">
    <location>
        <begin position="243"/>
        <end position="278"/>
    </location>
</feature>
<dbReference type="SUPFAM" id="SSF47473">
    <property type="entry name" value="EF-hand"/>
    <property type="match status" value="1"/>
</dbReference>
<dbReference type="PANTHER" id="PTHR11972:SF64">
    <property type="entry name" value="RESPIRATORY BURST OXIDASE HOMOLOG PROTEIN B"/>
    <property type="match status" value="1"/>
</dbReference>
<dbReference type="Gene3D" id="3.40.50.80">
    <property type="entry name" value="Nucleotide-binding domain of ferredoxin-NADP reductase (FNR) module"/>
    <property type="match status" value="1"/>
</dbReference>
<protein>
    <recommendedName>
        <fullName evidence="14">EF-hand domain-containing protein</fullName>
    </recommendedName>
</protein>
<evidence type="ECO:0000256" key="10">
    <source>
        <dbReference type="ARBA" id="ARBA00022857"/>
    </source>
</evidence>
<evidence type="ECO:0000256" key="3">
    <source>
        <dbReference type="ARBA" id="ARBA00022553"/>
    </source>
</evidence>
<sequence>MLSFLALPKIHFRLRKATVSKTFFNMEIQDNQNDIWSETESNGSARVGHSGLLSGPLVAGANTSKRSSKKSARFKEEEITLVVRDDSASVHDIKGDDQETAYLASQLERNPNSFGTQLSFRLSQVSQGLKRMASSKRLDKVDRTESGASRALRGLKFMTKIVGSEGWSEIETRFEELAANGVLPRSRFGQCIEFDFPMRAGMKESSEFAGQLFDALARRRGVTSSSINKAELHKFWVQLTDQSFDARLQTFFDMVDKNADGRIIKEEIIEIITLSASANNLTKIGQRAEEYAALIMEELDPDNLGFIEIYNLETLLLRAPTQSTNLASDSRILSQVLSQELVPTKEHNPIRRLSRGLRYFVEDNWRRIWVMALWIGICAGLFTWKFIQYKHRAVFHVMGYCVTTAKGAAETLKFNMALILLPVCRNTITWLRSRTKLGVVVPFDDNINFHKVIALGIAIGVGIHAGAHLTCDFPRLLHATDEEYKPLRQFPKFLVDGPYGAPAQDYKNYDVLLLVGLGIGATPLISIVKDVLNNIKQHKGMEEGVLVESDIKGNKIKKPFATKRAYFYWVTREQGSFEWFKGVMNEVAEYDHDGVIELHNHCTSVYEEGEARSALITMLQSLQHAKNGVDIISETRVKTHFARPDWPKVFKHVSDNHPDQRVGVFYCGAPGLTGELRRLAQDSSRNTTTKFDFHKENF</sequence>
<keyword evidence="3" id="KW-0597">Phosphoprotein</keyword>
<evidence type="ECO:0000256" key="1">
    <source>
        <dbReference type="ARBA" id="ARBA00004141"/>
    </source>
</evidence>
<keyword evidence="5" id="KW-0285">Flavoprotein</keyword>
<evidence type="ECO:0000256" key="4">
    <source>
        <dbReference type="ARBA" id="ARBA00022559"/>
    </source>
</evidence>
<dbReference type="PROSITE" id="PS50222">
    <property type="entry name" value="EF_HAND_2"/>
    <property type="match status" value="1"/>
</dbReference>
<evidence type="ECO:0000256" key="11">
    <source>
        <dbReference type="ARBA" id="ARBA00022989"/>
    </source>
</evidence>
<dbReference type="GO" id="GO:0005509">
    <property type="term" value="F:calcium ion binding"/>
    <property type="evidence" value="ECO:0007669"/>
    <property type="project" value="InterPro"/>
</dbReference>
<dbReference type="SUPFAM" id="SSF52343">
    <property type="entry name" value="Ferredoxin reductase-like, C-terminal NADP-linked domain"/>
    <property type="match status" value="1"/>
</dbReference>
<evidence type="ECO:0000313" key="16">
    <source>
        <dbReference type="Proteomes" id="UP001141552"/>
    </source>
</evidence>
<comment type="similarity">
    <text evidence="2">Belongs to the RBOH (TC 5.B.1.3) family.</text>
</comment>
<reference evidence="15" key="1">
    <citation type="submission" date="2022-02" db="EMBL/GenBank/DDBJ databases">
        <authorList>
            <person name="Henning P.M."/>
            <person name="McCubbin A.G."/>
            <person name="Shore J.S."/>
        </authorList>
    </citation>
    <scope>NUCLEOTIDE SEQUENCE</scope>
    <source>
        <strain evidence="15">F60SS</strain>
        <tissue evidence="15">Leaves</tissue>
    </source>
</reference>
<evidence type="ECO:0000256" key="6">
    <source>
        <dbReference type="ARBA" id="ARBA00022692"/>
    </source>
</evidence>
<evidence type="ECO:0000256" key="9">
    <source>
        <dbReference type="ARBA" id="ARBA00022837"/>
    </source>
</evidence>
<evidence type="ECO:0000259" key="14">
    <source>
        <dbReference type="PROSITE" id="PS50222"/>
    </source>
</evidence>
<dbReference type="GO" id="GO:0005886">
    <property type="term" value="C:plasma membrane"/>
    <property type="evidence" value="ECO:0007669"/>
    <property type="project" value="TreeGrafter"/>
</dbReference>
<reference evidence="15" key="2">
    <citation type="journal article" date="2023" name="Plants (Basel)">
        <title>Annotation of the Turnera subulata (Passifloraceae) Draft Genome Reveals the S-Locus Evolved after the Divergence of Turneroideae from Passifloroideae in a Stepwise Manner.</title>
        <authorList>
            <person name="Henning P.M."/>
            <person name="Roalson E.H."/>
            <person name="Mir W."/>
            <person name="McCubbin A.G."/>
            <person name="Shore J.S."/>
        </authorList>
    </citation>
    <scope>NUCLEOTIDE SEQUENCE</scope>
    <source>
        <strain evidence="15">F60SS</strain>
    </source>
</reference>
<dbReference type="CDD" id="cd06186">
    <property type="entry name" value="NOX_Duox_like_FAD_NADP"/>
    <property type="match status" value="1"/>
</dbReference>
<dbReference type="Gene3D" id="1.10.238.10">
    <property type="entry name" value="EF-hand"/>
    <property type="match status" value="1"/>
</dbReference>
<dbReference type="FunFam" id="3.40.50.80:FF:000007">
    <property type="entry name" value="Respiratory burst oxidase protein A"/>
    <property type="match status" value="1"/>
</dbReference>
<organism evidence="15 16">
    <name type="scientific">Turnera subulata</name>
    <dbReference type="NCBI Taxonomy" id="218843"/>
    <lineage>
        <taxon>Eukaryota</taxon>
        <taxon>Viridiplantae</taxon>
        <taxon>Streptophyta</taxon>
        <taxon>Embryophyta</taxon>
        <taxon>Tracheophyta</taxon>
        <taxon>Spermatophyta</taxon>
        <taxon>Magnoliopsida</taxon>
        <taxon>eudicotyledons</taxon>
        <taxon>Gunneridae</taxon>
        <taxon>Pentapetalae</taxon>
        <taxon>rosids</taxon>
        <taxon>fabids</taxon>
        <taxon>Malpighiales</taxon>
        <taxon>Passifloraceae</taxon>
        <taxon>Turnera</taxon>
    </lineage>
</organism>
<dbReference type="PANTHER" id="PTHR11972">
    <property type="entry name" value="NADPH OXIDASE"/>
    <property type="match status" value="1"/>
</dbReference>
<evidence type="ECO:0000313" key="15">
    <source>
        <dbReference type="EMBL" id="KAJ4842287.1"/>
    </source>
</evidence>
<comment type="caution">
    <text evidence="15">The sequence shown here is derived from an EMBL/GenBank/DDBJ whole genome shotgun (WGS) entry which is preliminary data.</text>
</comment>
<dbReference type="InterPro" id="IPR002048">
    <property type="entry name" value="EF_hand_dom"/>
</dbReference>
<dbReference type="InterPro" id="IPR050369">
    <property type="entry name" value="RBOH/FRE"/>
</dbReference>
<keyword evidence="8" id="KW-0274">FAD</keyword>
<keyword evidence="16" id="KW-1185">Reference proteome</keyword>
<keyword evidence="11" id="KW-1133">Transmembrane helix</keyword>
<keyword evidence="13" id="KW-0472">Membrane</keyword>
<dbReference type="AlphaFoldDB" id="A0A9Q0G4Z6"/>
<dbReference type="GO" id="GO:0004601">
    <property type="term" value="F:peroxidase activity"/>
    <property type="evidence" value="ECO:0007669"/>
    <property type="project" value="UniProtKB-KW"/>
</dbReference>
<dbReference type="InterPro" id="IPR011992">
    <property type="entry name" value="EF-hand-dom_pair"/>
</dbReference>
<accession>A0A9Q0G4Z6</accession>
<dbReference type="Proteomes" id="UP001141552">
    <property type="component" value="Unassembled WGS sequence"/>
</dbReference>
<evidence type="ECO:0000256" key="8">
    <source>
        <dbReference type="ARBA" id="ARBA00022827"/>
    </source>
</evidence>
<evidence type="ECO:0000256" key="13">
    <source>
        <dbReference type="ARBA" id="ARBA00023136"/>
    </source>
</evidence>
<dbReference type="FunFam" id="1.10.238.10:FF:000049">
    <property type="entry name" value="Respiratory burst oxidase homolog A"/>
    <property type="match status" value="1"/>
</dbReference>
<keyword evidence="6" id="KW-0812">Transmembrane</keyword>
<evidence type="ECO:0000256" key="5">
    <source>
        <dbReference type="ARBA" id="ARBA00022630"/>
    </source>
</evidence>
<evidence type="ECO:0000256" key="12">
    <source>
        <dbReference type="ARBA" id="ARBA00023002"/>
    </source>
</evidence>
<proteinExistence type="inferred from homology"/>
<dbReference type="InterPro" id="IPR013121">
    <property type="entry name" value="Fe_red_NAD-bd_6"/>
</dbReference>
<keyword evidence="7" id="KW-0479">Metal-binding</keyword>
<keyword evidence="12" id="KW-0560">Oxidoreductase</keyword>
<dbReference type="OrthoDB" id="1937454at2759"/>
<keyword evidence="4" id="KW-0575">Peroxidase</keyword>
<name>A0A9Q0G4Z6_9ROSI</name>
<dbReference type="EMBL" id="JAKUCV010002530">
    <property type="protein sequence ID" value="KAJ4842287.1"/>
    <property type="molecule type" value="Genomic_DNA"/>
</dbReference>
<evidence type="ECO:0000256" key="2">
    <source>
        <dbReference type="ARBA" id="ARBA00007975"/>
    </source>
</evidence>
<keyword evidence="10" id="KW-0521">NADP</keyword>